<feature type="region of interest" description="Disordered" evidence="1">
    <location>
        <begin position="308"/>
        <end position="327"/>
    </location>
</feature>
<name>A0ABR2LV88_9ASPA</name>
<keyword evidence="3" id="KW-1185">Reference proteome</keyword>
<accession>A0ABR2LV88</accession>
<evidence type="ECO:0000313" key="3">
    <source>
        <dbReference type="Proteomes" id="UP001412067"/>
    </source>
</evidence>
<evidence type="ECO:0000313" key="2">
    <source>
        <dbReference type="EMBL" id="KAK8952785.1"/>
    </source>
</evidence>
<dbReference type="Proteomes" id="UP001412067">
    <property type="component" value="Unassembled WGS sequence"/>
</dbReference>
<proteinExistence type="predicted"/>
<dbReference type="InterPro" id="IPR040348">
    <property type="entry name" value="POLAR-like"/>
</dbReference>
<sequence>MRVSDLLRQRHEDSGEMGKKKSRGRKKSNLSTPAPPPSPRTLTSLLSRWLFNAMPAAGDREGAKFRCLSPFSSSCCRDGEEAAAAAAVEEEEAQFGQDKAALTSPATVDSVEIDRGLRIFGDCPFPNLNSRPSKYGGSLVLSAFPGRTKKPDAISFNLGMGAGLVFLLAKSATEFNKMVELRSEMETMLKYIKDEIQIKASAPDLAESKAHSFFPNSNYWESGNSNKLPNDDSESCNFRFGAMEVHRQPHRCVDMDSKLCSKKGCEMEEELQVELQRLQLHLAGQGSSTHPHQDRLFEGLLVTKKGAQDSSESEAQASGVRGLLPWC</sequence>
<protein>
    <submittedName>
        <fullName evidence="2">Uncharacterized protein</fullName>
    </submittedName>
</protein>
<reference evidence="2 3" key="1">
    <citation type="journal article" date="2022" name="Nat. Plants">
        <title>Genomes of leafy and leafless Platanthera orchids illuminate the evolution of mycoheterotrophy.</title>
        <authorList>
            <person name="Li M.H."/>
            <person name="Liu K.W."/>
            <person name="Li Z."/>
            <person name="Lu H.C."/>
            <person name="Ye Q.L."/>
            <person name="Zhang D."/>
            <person name="Wang J.Y."/>
            <person name="Li Y.F."/>
            <person name="Zhong Z.M."/>
            <person name="Liu X."/>
            <person name="Yu X."/>
            <person name="Liu D.K."/>
            <person name="Tu X.D."/>
            <person name="Liu B."/>
            <person name="Hao Y."/>
            <person name="Liao X.Y."/>
            <person name="Jiang Y.T."/>
            <person name="Sun W.H."/>
            <person name="Chen J."/>
            <person name="Chen Y.Q."/>
            <person name="Ai Y."/>
            <person name="Zhai J.W."/>
            <person name="Wu S.S."/>
            <person name="Zhou Z."/>
            <person name="Hsiao Y.Y."/>
            <person name="Wu W.L."/>
            <person name="Chen Y.Y."/>
            <person name="Lin Y.F."/>
            <person name="Hsu J.L."/>
            <person name="Li C.Y."/>
            <person name="Wang Z.W."/>
            <person name="Zhao X."/>
            <person name="Zhong W.Y."/>
            <person name="Ma X.K."/>
            <person name="Ma L."/>
            <person name="Huang J."/>
            <person name="Chen G.Z."/>
            <person name="Huang M.Z."/>
            <person name="Huang L."/>
            <person name="Peng D.H."/>
            <person name="Luo Y.B."/>
            <person name="Zou S.Q."/>
            <person name="Chen S.P."/>
            <person name="Lan S."/>
            <person name="Tsai W.C."/>
            <person name="Van de Peer Y."/>
            <person name="Liu Z.J."/>
        </authorList>
    </citation>
    <scope>NUCLEOTIDE SEQUENCE [LARGE SCALE GENOMIC DNA]</scope>
    <source>
        <strain evidence="2">Lor288</strain>
    </source>
</reference>
<dbReference type="PANTHER" id="PTHR33476">
    <property type="entry name" value="EMB|CAB62613.1"/>
    <property type="match status" value="1"/>
</dbReference>
<gene>
    <name evidence="2" type="ORF">KSP40_PGU013821</name>
</gene>
<dbReference type="EMBL" id="JBBWWR010000014">
    <property type="protein sequence ID" value="KAK8952785.1"/>
    <property type="molecule type" value="Genomic_DNA"/>
</dbReference>
<feature type="region of interest" description="Disordered" evidence="1">
    <location>
        <begin position="1"/>
        <end position="41"/>
    </location>
</feature>
<comment type="caution">
    <text evidence="2">The sequence shown here is derived from an EMBL/GenBank/DDBJ whole genome shotgun (WGS) entry which is preliminary data.</text>
</comment>
<evidence type="ECO:0000256" key="1">
    <source>
        <dbReference type="SAM" id="MobiDB-lite"/>
    </source>
</evidence>
<dbReference type="PANTHER" id="PTHR33476:SF22">
    <property type="entry name" value="PROTEIN POLAR LOCALIZATION DURING ASYMMETRIC DIVISION AND REDISTRIBUTION"/>
    <property type="match status" value="1"/>
</dbReference>
<feature type="compositionally biased region" description="Low complexity" evidence="1">
    <location>
        <begin position="308"/>
        <end position="318"/>
    </location>
</feature>
<organism evidence="2 3">
    <name type="scientific">Platanthera guangdongensis</name>
    <dbReference type="NCBI Taxonomy" id="2320717"/>
    <lineage>
        <taxon>Eukaryota</taxon>
        <taxon>Viridiplantae</taxon>
        <taxon>Streptophyta</taxon>
        <taxon>Embryophyta</taxon>
        <taxon>Tracheophyta</taxon>
        <taxon>Spermatophyta</taxon>
        <taxon>Magnoliopsida</taxon>
        <taxon>Liliopsida</taxon>
        <taxon>Asparagales</taxon>
        <taxon>Orchidaceae</taxon>
        <taxon>Orchidoideae</taxon>
        <taxon>Orchideae</taxon>
        <taxon>Orchidinae</taxon>
        <taxon>Platanthera</taxon>
    </lineage>
</organism>
<feature type="compositionally biased region" description="Basic and acidic residues" evidence="1">
    <location>
        <begin position="1"/>
        <end position="19"/>
    </location>
</feature>